<gene>
    <name evidence="3" type="ORF">IC614_11700</name>
</gene>
<accession>A0A7T2LLW8</accession>
<organism evidence="3 4">
    <name type="scientific">Allosphingosinicella flava</name>
    <dbReference type="NCBI Taxonomy" id="2771430"/>
    <lineage>
        <taxon>Bacteria</taxon>
        <taxon>Pseudomonadati</taxon>
        <taxon>Pseudomonadota</taxon>
        <taxon>Alphaproteobacteria</taxon>
        <taxon>Sphingomonadales</taxon>
        <taxon>Sphingomonadaceae</taxon>
        <taxon>Allosphingosinicella</taxon>
    </lineage>
</organism>
<proteinExistence type="inferred from homology"/>
<dbReference type="InterPro" id="IPR006016">
    <property type="entry name" value="UspA"/>
</dbReference>
<protein>
    <submittedName>
        <fullName evidence="3">Universal stress protein</fullName>
    </submittedName>
</protein>
<evidence type="ECO:0000313" key="4">
    <source>
        <dbReference type="Proteomes" id="UP000594873"/>
    </source>
</evidence>
<name>A0A7T2LLW8_9SPHN</name>
<dbReference type="PANTHER" id="PTHR46268">
    <property type="entry name" value="STRESS RESPONSE PROTEIN NHAX"/>
    <property type="match status" value="1"/>
</dbReference>
<dbReference type="CDD" id="cd00293">
    <property type="entry name" value="USP-like"/>
    <property type="match status" value="1"/>
</dbReference>
<dbReference type="PRINTS" id="PR01438">
    <property type="entry name" value="UNVRSLSTRESS"/>
</dbReference>
<dbReference type="SUPFAM" id="SSF52402">
    <property type="entry name" value="Adenine nucleotide alpha hydrolases-like"/>
    <property type="match status" value="1"/>
</dbReference>
<evidence type="ECO:0000313" key="3">
    <source>
        <dbReference type="EMBL" id="QPQ54955.1"/>
    </source>
</evidence>
<dbReference type="InterPro" id="IPR014729">
    <property type="entry name" value="Rossmann-like_a/b/a_fold"/>
</dbReference>
<comment type="similarity">
    <text evidence="1">Belongs to the universal stress protein A family.</text>
</comment>
<dbReference type="EMBL" id="CP065592">
    <property type="protein sequence ID" value="QPQ54955.1"/>
    <property type="molecule type" value="Genomic_DNA"/>
</dbReference>
<dbReference type="PANTHER" id="PTHR46268:SF6">
    <property type="entry name" value="UNIVERSAL STRESS PROTEIN UP12"/>
    <property type="match status" value="1"/>
</dbReference>
<keyword evidence="4" id="KW-1185">Reference proteome</keyword>
<dbReference type="AlphaFoldDB" id="A0A7T2LLW8"/>
<dbReference type="RefSeq" id="WP_200971631.1">
    <property type="nucleotide sequence ID" value="NZ_CP065592.1"/>
</dbReference>
<dbReference type="Gene3D" id="3.40.50.620">
    <property type="entry name" value="HUPs"/>
    <property type="match status" value="1"/>
</dbReference>
<evidence type="ECO:0000259" key="2">
    <source>
        <dbReference type="Pfam" id="PF00582"/>
    </source>
</evidence>
<feature type="domain" description="UspA" evidence="2">
    <location>
        <begin position="1"/>
        <end position="139"/>
    </location>
</feature>
<evidence type="ECO:0000256" key="1">
    <source>
        <dbReference type="ARBA" id="ARBA00008791"/>
    </source>
</evidence>
<dbReference type="Pfam" id="PF00582">
    <property type="entry name" value="Usp"/>
    <property type="match status" value="1"/>
</dbReference>
<sequence length="140" mass="15367">MFSHILLPLDLDEPSSWRAALPVALSLARHFRARLTLYTVISNAHAAAKAEWSAIGYRELLSVAEARLANLASEIREPPEISTRVGSGNIWRSIIGDARELGADLIVMSAHRPEMKDYLIGAHAAGVVRHADCSVFIVRE</sequence>
<dbReference type="Proteomes" id="UP000594873">
    <property type="component" value="Chromosome"/>
</dbReference>
<dbReference type="InterPro" id="IPR006015">
    <property type="entry name" value="Universal_stress_UspA"/>
</dbReference>
<dbReference type="KEGG" id="sflv:IC614_11700"/>
<reference evidence="3 4" key="1">
    <citation type="submission" date="2020-11" db="EMBL/GenBank/DDBJ databases">
        <title>Genome seq and assembly of Sphingosinicella sp.</title>
        <authorList>
            <person name="Chhetri G."/>
        </authorList>
    </citation>
    <scope>NUCLEOTIDE SEQUENCE [LARGE SCALE GENOMIC DNA]</scope>
    <source>
        <strain evidence="3 4">UDD2</strain>
    </source>
</reference>